<proteinExistence type="predicted"/>
<reference evidence="3" key="1">
    <citation type="submission" date="2017-02" db="UniProtKB">
        <authorList>
            <consortium name="WormBaseParasite"/>
        </authorList>
    </citation>
    <scope>IDENTIFICATION</scope>
</reference>
<protein>
    <submittedName>
        <fullName evidence="3">RNA-directed DNA polymerase</fullName>
    </submittedName>
</protein>
<sequence length="65" mass="7694">RRVHKIEKTHHFSDWYKTCDRLRSRFKFRAPVPLLVPSVDGTCDVRRLNRHAAVQVAMPAIEFFS</sequence>
<evidence type="ECO:0000313" key="1">
    <source>
        <dbReference type="EMBL" id="VDM51926.1"/>
    </source>
</evidence>
<dbReference type="Proteomes" id="UP000267027">
    <property type="component" value="Unassembled WGS sequence"/>
</dbReference>
<keyword evidence="2" id="KW-1185">Reference proteome</keyword>
<dbReference type="WBParaSite" id="ACOC_0000034001-mRNA-1">
    <property type="protein sequence ID" value="ACOC_0000034001-mRNA-1"/>
    <property type="gene ID" value="ACOC_0000034001"/>
</dbReference>
<dbReference type="AlphaFoldDB" id="A0A0R3PA23"/>
<name>A0A0R3PA23_ANGCS</name>
<organism evidence="3">
    <name type="scientific">Angiostrongylus costaricensis</name>
    <name type="common">Nematode worm</name>
    <dbReference type="NCBI Taxonomy" id="334426"/>
    <lineage>
        <taxon>Eukaryota</taxon>
        <taxon>Metazoa</taxon>
        <taxon>Ecdysozoa</taxon>
        <taxon>Nematoda</taxon>
        <taxon>Chromadorea</taxon>
        <taxon>Rhabditida</taxon>
        <taxon>Rhabditina</taxon>
        <taxon>Rhabditomorpha</taxon>
        <taxon>Strongyloidea</taxon>
        <taxon>Metastrongylidae</taxon>
        <taxon>Angiostrongylus</taxon>
    </lineage>
</organism>
<accession>A0A0R3PA23</accession>
<dbReference type="OrthoDB" id="5793009at2759"/>
<gene>
    <name evidence="1" type="ORF">ACOC_LOCUS341</name>
</gene>
<reference evidence="1 2" key="2">
    <citation type="submission" date="2018-11" db="EMBL/GenBank/DDBJ databases">
        <authorList>
            <consortium name="Pathogen Informatics"/>
        </authorList>
    </citation>
    <scope>NUCLEOTIDE SEQUENCE [LARGE SCALE GENOMIC DNA]</scope>
    <source>
        <strain evidence="1 2">Costa Rica</strain>
    </source>
</reference>
<dbReference type="EMBL" id="UYYA01000030">
    <property type="protein sequence ID" value="VDM51926.1"/>
    <property type="molecule type" value="Genomic_DNA"/>
</dbReference>
<evidence type="ECO:0000313" key="2">
    <source>
        <dbReference type="Proteomes" id="UP000267027"/>
    </source>
</evidence>
<evidence type="ECO:0000313" key="3">
    <source>
        <dbReference type="WBParaSite" id="ACOC_0000034001-mRNA-1"/>
    </source>
</evidence>